<proteinExistence type="predicted"/>
<evidence type="ECO:0000313" key="1">
    <source>
        <dbReference type="EMBL" id="PIS22444.1"/>
    </source>
</evidence>
<accession>A0A2H0XBY5</accession>
<evidence type="ECO:0000313" key="2">
    <source>
        <dbReference type="Proteomes" id="UP000231252"/>
    </source>
</evidence>
<name>A0A2H0XBY5_UNCKA</name>
<dbReference type="Proteomes" id="UP000231252">
    <property type="component" value="Unassembled WGS sequence"/>
</dbReference>
<dbReference type="EMBL" id="PEYU01000038">
    <property type="protein sequence ID" value="PIS22444.1"/>
    <property type="molecule type" value="Genomic_DNA"/>
</dbReference>
<comment type="caution">
    <text evidence="1">The sequence shown here is derived from an EMBL/GenBank/DDBJ whole genome shotgun (WGS) entry which is preliminary data.</text>
</comment>
<organism evidence="1 2">
    <name type="scientific">candidate division WWE3 bacterium CG08_land_8_20_14_0_20_41_10</name>
    <dbReference type="NCBI Taxonomy" id="1975085"/>
    <lineage>
        <taxon>Bacteria</taxon>
        <taxon>Katanobacteria</taxon>
    </lineage>
</organism>
<reference evidence="2" key="1">
    <citation type="submission" date="2017-09" db="EMBL/GenBank/DDBJ databases">
        <title>Depth-based differentiation of microbial function through sediment-hosted aquifers and enrichment of novel symbionts in the deep terrestrial subsurface.</title>
        <authorList>
            <person name="Probst A.J."/>
            <person name="Ladd B."/>
            <person name="Jarett J.K."/>
            <person name="Geller-Mcgrath D.E."/>
            <person name="Sieber C.M.K."/>
            <person name="Emerson J.B."/>
            <person name="Anantharaman K."/>
            <person name="Thomas B.C."/>
            <person name="Malmstrom R."/>
            <person name="Stieglmeier M."/>
            <person name="Klingl A."/>
            <person name="Woyke T."/>
            <person name="Ryan C.M."/>
            <person name="Banfield J.F."/>
        </authorList>
    </citation>
    <scope>NUCLEOTIDE SEQUENCE [LARGE SCALE GENOMIC DNA]</scope>
</reference>
<dbReference type="AlphaFoldDB" id="A0A2H0XBY5"/>
<feature type="non-terminal residue" evidence="1">
    <location>
        <position position="1"/>
    </location>
</feature>
<sequence>YCGRRVGVIYSIGKWFGCRHCGEIAYVSQMRGGKYRGSSMCLPDIERAEKEVKRYYYNGKPTRKYRRVMRLSEKLDQSFILMAARLDKRLAHYLDLIKKDRL</sequence>
<protein>
    <submittedName>
        <fullName evidence="1">Uncharacterized protein</fullName>
    </submittedName>
</protein>
<gene>
    <name evidence="1" type="ORF">COT50_01940</name>
</gene>